<protein>
    <submittedName>
        <fullName evidence="3">GH12762</fullName>
    </submittedName>
</protein>
<feature type="compositionally biased region" description="Basic and acidic residues" evidence="1">
    <location>
        <begin position="784"/>
        <end position="794"/>
    </location>
</feature>
<keyword evidence="4" id="KW-1185">Reference proteome</keyword>
<dbReference type="AlphaFoldDB" id="B4JL08"/>
<organism evidence="4">
    <name type="scientific">Drosophila grimshawi</name>
    <name type="common">Hawaiian fruit fly</name>
    <name type="synonym">Idiomyia grimshawi</name>
    <dbReference type="NCBI Taxonomy" id="7222"/>
    <lineage>
        <taxon>Eukaryota</taxon>
        <taxon>Metazoa</taxon>
        <taxon>Ecdysozoa</taxon>
        <taxon>Arthropoda</taxon>
        <taxon>Hexapoda</taxon>
        <taxon>Insecta</taxon>
        <taxon>Pterygota</taxon>
        <taxon>Neoptera</taxon>
        <taxon>Endopterygota</taxon>
        <taxon>Diptera</taxon>
        <taxon>Brachycera</taxon>
        <taxon>Muscomorpha</taxon>
        <taxon>Ephydroidea</taxon>
        <taxon>Drosophilidae</taxon>
        <taxon>Drosophila</taxon>
        <taxon>Hawaiian Drosophila</taxon>
    </lineage>
</organism>
<dbReference type="InterPro" id="IPR032675">
    <property type="entry name" value="LRR_dom_sf"/>
</dbReference>
<dbReference type="STRING" id="7222.B4JL08"/>
<dbReference type="GO" id="GO:0007274">
    <property type="term" value="P:neuromuscular synaptic transmission"/>
    <property type="evidence" value="ECO:0007669"/>
    <property type="project" value="EnsemblMetazoa"/>
</dbReference>
<dbReference type="OrthoDB" id="8185041at2759"/>
<name>B4JL08_DROGR</name>
<dbReference type="Proteomes" id="UP000001070">
    <property type="component" value="Unassembled WGS sequence"/>
</dbReference>
<dbReference type="EMBL" id="CH916370">
    <property type="protein sequence ID" value="EDW00261.1"/>
    <property type="molecule type" value="Genomic_DNA"/>
</dbReference>
<keyword evidence="2" id="KW-0472">Membrane</keyword>
<feature type="region of interest" description="Disordered" evidence="1">
    <location>
        <begin position="586"/>
        <end position="695"/>
    </location>
</feature>
<accession>B4JL08</accession>
<dbReference type="GO" id="GO:0045202">
    <property type="term" value="C:synapse"/>
    <property type="evidence" value="ECO:0007669"/>
    <property type="project" value="GOC"/>
</dbReference>
<dbReference type="OMA" id="QEPDQQR"/>
<dbReference type="eggNOG" id="ENOG502QW2Z">
    <property type="taxonomic scope" value="Eukaryota"/>
</dbReference>
<keyword evidence="2" id="KW-1133">Transmembrane helix</keyword>
<dbReference type="GO" id="GO:0007616">
    <property type="term" value="P:long-term memory"/>
    <property type="evidence" value="ECO:0007669"/>
    <property type="project" value="EnsemblMetazoa"/>
</dbReference>
<reference evidence="3 4" key="1">
    <citation type="journal article" date="2007" name="Nature">
        <title>Evolution of genes and genomes on the Drosophila phylogeny.</title>
        <authorList>
            <consortium name="Drosophila 12 Genomes Consortium"/>
            <person name="Clark A.G."/>
            <person name="Eisen M.B."/>
            <person name="Smith D.R."/>
            <person name="Bergman C.M."/>
            <person name="Oliver B."/>
            <person name="Markow T.A."/>
            <person name="Kaufman T.C."/>
            <person name="Kellis M."/>
            <person name="Gelbart W."/>
            <person name="Iyer V.N."/>
            <person name="Pollard D.A."/>
            <person name="Sackton T.B."/>
            <person name="Larracuente A.M."/>
            <person name="Singh N.D."/>
            <person name="Abad J.P."/>
            <person name="Abt D.N."/>
            <person name="Adryan B."/>
            <person name="Aguade M."/>
            <person name="Akashi H."/>
            <person name="Anderson W.W."/>
            <person name="Aquadro C.F."/>
            <person name="Ardell D.H."/>
            <person name="Arguello R."/>
            <person name="Artieri C.G."/>
            <person name="Barbash D.A."/>
            <person name="Barker D."/>
            <person name="Barsanti P."/>
            <person name="Batterham P."/>
            <person name="Batzoglou S."/>
            <person name="Begun D."/>
            <person name="Bhutkar A."/>
            <person name="Blanco E."/>
            <person name="Bosak S.A."/>
            <person name="Bradley R.K."/>
            <person name="Brand A.D."/>
            <person name="Brent M.R."/>
            <person name="Brooks A.N."/>
            <person name="Brown R.H."/>
            <person name="Butlin R.K."/>
            <person name="Caggese C."/>
            <person name="Calvi B.R."/>
            <person name="Bernardo de Carvalho A."/>
            <person name="Caspi A."/>
            <person name="Castrezana S."/>
            <person name="Celniker S.E."/>
            <person name="Chang J.L."/>
            <person name="Chapple C."/>
            <person name="Chatterji S."/>
            <person name="Chinwalla A."/>
            <person name="Civetta A."/>
            <person name="Clifton S.W."/>
            <person name="Comeron J.M."/>
            <person name="Costello J.C."/>
            <person name="Coyne J.A."/>
            <person name="Daub J."/>
            <person name="David R.G."/>
            <person name="Delcher A.L."/>
            <person name="Delehaunty K."/>
            <person name="Do C.B."/>
            <person name="Ebling H."/>
            <person name="Edwards K."/>
            <person name="Eickbush T."/>
            <person name="Evans J.D."/>
            <person name="Filipski A."/>
            <person name="Findeiss S."/>
            <person name="Freyhult E."/>
            <person name="Fulton L."/>
            <person name="Fulton R."/>
            <person name="Garcia A.C."/>
            <person name="Gardiner A."/>
            <person name="Garfield D.A."/>
            <person name="Garvin B.E."/>
            <person name="Gibson G."/>
            <person name="Gilbert D."/>
            <person name="Gnerre S."/>
            <person name="Godfrey J."/>
            <person name="Good R."/>
            <person name="Gotea V."/>
            <person name="Gravely B."/>
            <person name="Greenberg A.J."/>
            <person name="Griffiths-Jones S."/>
            <person name="Gross S."/>
            <person name="Guigo R."/>
            <person name="Gustafson E.A."/>
            <person name="Haerty W."/>
            <person name="Hahn M.W."/>
            <person name="Halligan D.L."/>
            <person name="Halpern A.L."/>
            <person name="Halter G.M."/>
            <person name="Han M.V."/>
            <person name="Heger A."/>
            <person name="Hillier L."/>
            <person name="Hinrichs A.S."/>
            <person name="Holmes I."/>
            <person name="Hoskins R.A."/>
            <person name="Hubisz M.J."/>
            <person name="Hultmark D."/>
            <person name="Huntley M.A."/>
            <person name="Jaffe D.B."/>
            <person name="Jagadeeshan S."/>
            <person name="Jeck W.R."/>
            <person name="Johnson J."/>
            <person name="Jones C.D."/>
            <person name="Jordan W.C."/>
            <person name="Karpen G.H."/>
            <person name="Kataoka E."/>
            <person name="Keightley P.D."/>
            <person name="Kheradpour P."/>
            <person name="Kirkness E.F."/>
            <person name="Koerich L.B."/>
            <person name="Kristiansen K."/>
            <person name="Kudrna D."/>
            <person name="Kulathinal R.J."/>
            <person name="Kumar S."/>
            <person name="Kwok R."/>
            <person name="Lander E."/>
            <person name="Langley C.H."/>
            <person name="Lapoint R."/>
            <person name="Lazzaro B.P."/>
            <person name="Lee S.J."/>
            <person name="Levesque L."/>
            <person name="Li R."/>
            <person name="Lin C.F."/>
            <person name="Lin M.F."/>
            <person name="Lindblad-Toh K."/>
            <person name="Llopart A."/>
            <person name="Long M."/>
            <person name="Low L."/>
            <person name="Lozovsky E."/>
            <person name="Lu J."/>
            <person name="Luo M."/>
            <person name="Machado C.A."/>
            <person name="Makalowski W."/>
            <person name="Marzo M."/>
            <person name="Matsuda M."/>
            <person name="Matzkin L."/>
            <person name="McAllister B."/>
            <person name="McBride C.S."/>
            <person name="McKernan B."/>
            <person name="McKernan K."/>
            <person name="Mendez-Lago M."/>
            <person name="Minx P."/>
            <person name="Mollenhauer M.U."/>
            <person name="Montooth K."/>
            <person name="Mount S.M."/>
            <person name="Mu X."/>
            <person name="Myers E."/>
            <person name="Negre B."/>
            <person name="Newfeld S."/>
            <person name="Nielsen R."/>
            <person name="Noor M.A."/>
            <person name="O'Grady P."/>
            <person name="Pachter L."/>
            <person name="Papaceit M."/>
            <person name="Parisi M.J."/>
            <person name="Parisi M."/>
            <person name="Parts L."/>
            <person name="Pedersen J.S."/>
            <person name="Pesole G."/>
            <person name="Phillippy A.M."/>
            <person name="Ponting C.P."/>
            <person name="Pop M."/>
            <person name="Porcelli D."/>
            <person name="Powell J.R."/>
            <person name="Prohaska S."/>
            <person name="Pruitt K."/>
            <person name="Puig M."/>
            <person name="Quesneville H."/>
            <person name="Ram K.R."/>
            <person name="Rand D."/>
            <person name="Rasmussen M.D."/>
            <person name="Reed L.K."/>
            <person name="Reenan R."/>
            <person name="Reily A."/>
            <person name="Remington K.A."/>
            <person name="Rieger T.T."/>
            <person name="Ritchie M.G."/>
            <person name="Robin C."/>
            <person name="Rogers Y.H."/>
            <person name="Rohde C."/>
            <person name="Rozas J."/>
            <person name="Rubenfield M.J."/>
            <person name="Ruiz A."/>
            <person name="Russo S."/>
            <person name="Salzberg S.L."/>
            <person name="Sanchez-Gracia A."/>
            <person name="Saranga D.J."/>
            <person name="Sato H."/>
            <person name="Schaeffer S.W."/>
            <person name="Schatz M.C."/>
            <person name="Schlenke T."/>
            <person name="Schwartz R."/>
            <person name="Segarra C."/>
            <person name="Singh R.S."/>
            <person name="Sirot L."/>
            <person name="Sirota M."/>
            <person name="Sisneros N.B."/>
            <person name="Smith C.D."/>
            <person name="Smith T.F."/>
            <person name="Spieth J."/>
            <person name="Stage D.E."/>
            <person name="Stark A."/>
            <person name="Stephan W."/>
            <person name="Strausberg R.L."/>
            <person name="Strempel S."/>
            <person name="Sturgill D."/>
            <person name="Sutton G."/>
            <person name="Sutton G.G."/>
            <person name="Tao W."/>
            <person name="Teichmann S."/>
            <person name="Tobari Y.N."/>
            <person name="Tomimura Y."/>
            <person name="Tsolas J.M."/>
            <person name="Valente V.L."/>
            <person name="Venter E."/>
            <person name="Venter J.C."/>
            <person name="Vicario S."/>
            <person name="Vieira F.G."/>
            <person name="Vilella A.J."/>
            <person name="Villasante A."/>
            <person name="Walenz B."/>
            <person name="Wang J."/>
            <person name="Wasserman M."/>
            <person name="Watts T."/>
            <person name="Wilson D."/>
            <person name="Wilson R.K."/>
            <person name="Wing R.A."/>
            <person name="Wolfner M.F."/>
            <person name="Wong A."/>
            <person name="Wong G.K."/>
            <person name="Wu C.I."/>
            <person name="Wu G."/>
            <person name="Yamamoto D."/>
            <person name="Yang H.P."/>
            <person name="Yang S.P."/>
            <person name="Yorke J.A."/>
            <person name="Yoshida K."/>
            <person name="Zdobnov E."/>
            <person name="Zhang P."/>
            <person name="Zhang Y."/>
            <person name="Zimin A.V."/>
            <person name="Baldwin J."/>
            <person name="Abdouelleil A."/>
            <person name="Abdulkadir J."/>
            <person name="Abebe A."/>
            <person name="Abera B."/>
            <person name="Abreu J."/>
            <person name="Acer S.C."/>
            <person name="Aftuck L."/>
            <person name="Alexander A."/>
            <person name="An P."/>
            <person name="Anderson E."/>
            <person name="Anderson S."/>
            <person name="Arachi H."/>
            <person name="Azer M."/>
            <person name="Bachantsang P."/>
            <person name="Barry A."/>
            <person name="Bayul T."/>
            <person name="Berlin A."/>
            <person name="Bessette D."/>
            <person name="Bloom T."/>
            <person name="Blye J."/>
            <person name="Boguslavskiy L."/>
            <person name="Bonnet C."/>
            <person name="Boukhgalter B."/>
            <person name="Bourzgui I."/>
            <person name="Brown A."/>
            <person name="Cahill P."/>
            <person name="Channer S."/>
            <person name="Cheshatsang Y."/>
            <person name="Chuda L."/>
            <person name="Citroen M."/>
            <person name="Collymore A."/>
            <person name="Cooke P."/>
            <person name="Costello M."/>
            <person name="D'Aco K."/>
            <person name="Daza R."/>
            <person name="De Haan G."/>
            <person name="DeGray S."/>
            <person name="DeMaso C."/>
            <person name="Dhargay N."/>
            <person name="Dooley K."/>
            <person name="Dooley E."/>
            <person name="Doricent M."/>
            <person name="Dorje P."/>
            <person name="Dorjee K."/>
            <person name="Dupes A."/>
            <person name="Elong R."/>
            <person name="Falk J."/>
            <person name="Farina A."/>
            <person name="Faro S."/>
            <person name="Ferguson D."/>
            <person name="Fisher S."/>
            <person name="Foley C.D."/>
            <person name="Franke A."/>
            <person name="Friedrich D."/>
            <person name="Gadbois L."/>
            <person name="Gearin G."/>
            <person name="Gearin C.R."/>
            <person name="Giannoukos G."/>
            <person name="Goode T."/>
            <person name="Graham J."/>
            <person name="Grandbois E."/>
            <person name="Grewal S."/>
            <person name="Gyaltsen K."/>
            <person name="Hafez N."/>
            <person name="Hagos B."/>
            <person name="Hall J."/>
            <person name="Henson C."/>
            <person name="Hollinger A."/>
            <person name="Honan T."/>
            <person name="Huard M.D."/>
            <person name="Hughes L."/>
            <person name="Hurhula B."/>
            <person name="Husby M.E."/>
            <person name="Kamat A."/>
            <person name="Kanga B."/>
            <person name="Kashin S."/>
            <person name="Khazanovich D."/>
            <person name="Kisner P."/>
            <person name="Lance K."/>
            <person name="Lara M."/>
            <person name="Lee W."/>
            <person name="Lennon N."/>
            <person name="Letendre F."/>
            <person name="LeVine R."/>
            <person name="Lipovsky A."/>
            <person name="Liu X."/>
            <person name="Liu J."/>
            <person name="Liu S."/>
            <person name="Lokyitsang T."/>
            <person name="Lokyitsang Y."/>
            <person name="Lubonja R."/>
            <person name="Lui A."/>
            <person name="MacDonald P."/>
            <person name="Magnisalis V."/>
            <person name="Maru K."/>
            <person name="Matthews C."/>
            <person name="McCusker W."/>
            <person name="McDonough S."/>
            <person name="Mehta T."/>
            <person name="Meldrim J."/>
            <person name="Meneus L."/>
            <person name="Mihai O."/>
            <person name="Mihalev A."/>
            <person name="Mihova T."/>
            <person name="Mittelman R."/>
            <person name="Mlenga V."/>
            <person name="Montmayeur A."/>
            <person name="Mulrain L."/>
            <person name="Navidi A."/>
            <person name="Naylor J."/>
            <person name="Negash T."/>
            <person name="Nguyen T."/>
            <person name="Nguyen N."/>
            <person name="Nicol R."/>
            <person name="Norbu C."/>
            <person name="Norbu N."/>
            <person name="Novod N."/>
            <person name="O'Neill B."/>
            <person name="Osman S."/>
            <person name="Markiewicz E."/>
            <person name="Oyono O.L."/>
            <person name="Patti C."/>
            <person name="Phunkhang P."/>
            <person name="Pierre F."/>
            <person name="Priest M."/>
            <person name="Raghuraman S."/>
            <person name="Rege F."/>
            <person name="Reyes R."/>
            <person name="Rise C."/>
            <person name="Rogov P."/>
            <person name="Ross K."/>
            <person name="Ryan E."/>
            <person name="Settipalli S."/>
            <person name="Shea T."/>
            <person name="Sherpa N."/>
            <person name="Shi L."/>
            <person name="Shih D."/>
            <person name="Sparrow T."/>
            <person name="Spaulding J."/>
            <person name="Stalker J."/>
            <person name="Stange-Thomann N."/>
            <person name="Stavropoulos S."/>
            <person name="Stone C."/>
            <person name="Strader C."/>
            <person name="Tesfaye S."/>
            <person name="Thomson T."/>
            <person name="Thoulutsang Y."/>
            <person name="Thoulutsang D."/>
            <person name="Topham K."/>
            <person name="Topping I."/>
            <person name="Tsamla T."/>
            <person name="Vassiliev H."/>
            <person name="Vo A."/>
            <person name="Wangchuk T."/>
            <person name="Wangdi T."/>
            <person name="Weiand M."/>
            <person name="Wilkinson J."/>
            <person name="Wilson A."/>
            <person name="Yadav S."/>
            <person name="Young G."/>
            <person name="Yu Q."/>
            <person name="Zembek L."/>
            <person name="Zhong D."/>
            <person name="Zimmer A."/>
            <person name="Zwirko Z."/>
            <person name="Jaffe D.B."/>
            <person name="Alvarez P."/>
            <person name="Brockman W."/>
            <person name="Butler J."/>
            <person name="Chin C."/>
            <person name="Gnerre S."/>
            <person name="Grabherr M."/>
            <person name="Kleber M."/>
            <person name="Mauceli E."/>
            <person name="MacCallum I."/>
        </authorList>
    </citation>
    <scope>NUCLEOTIDE SEQUENCE [LARGE SCALE GENOMIC DNA]</scope>
    <source>
        <strain evidence="4">Tucson 15287-2541.00</strain>
    </source>
</reference>
<dbReference type="InParanoid" id="B4JL08"/>
<feature type="transmembrane region" description="Helical" evidence="2">
    <location>
        <begin position="438"/>
        <end position="459"/>
    </location>
</feature>
<feature type="region of interest" description="Disordered" evidence="1">
    <location>
        <begin position="723"/>
        <end position="746"/>
    </location>
</feature>
<evidence type="ECO:0000256" key="1">
    <source>
        <dbReference type="SAM" id="MobiDB-lite"/>
    </source>
</evidence>
<evidence type="ECO:0000256" key="2">
    <source>
        <dbReference type="SAM" id="Phobius"/>
    </source>
</evidence>
<dbReference type="HOGENOM" id="CLU_014096_0_0_1"/>
<dbReference type="Gene3D" id="3.80.10.10">
    <property type="entry name" value="Ribonuclease Inhibitor"/>
    <property type="match status" value="1"/>
</dbReference>
<sequence length="802" mass="90402">MMRYNKDERVTRLSPIWNSTYSVPTNITGMEVQLTERTQFQLHGGVFRKNRVNRFVIKGPIVSEGNDQVELVQNAFSGNHAGYPDIQIIGTSIVFIRKNAFSGGEIKLRVKDCDSLVLFSEAFTNMNMSCSFTNIRRLEINEKVFNPSTNSSVNARVNLHIEHSSIDRINRFNVSMHKIVFVNCTIGSVQKEAFDVTNINQLCFENCRIKKVEARAFTNKLFSEHVSITGTQIGTIDSEAIMGSGISKLTLRENTIDTIKENAIQVHSVDVIIEGNRIKNPGKNWLHVSNGDQITIKNNWFSIFVPINLNQDQSKRSNCNFTNNWLGDLQPGSLNFSICVVSAITVDRVCRCDDEREWLPTITDHDLRSELYCMLGERIDRCFNASKVHMQRYANEACAKNRNTLRCVDGSTLERYNDGFYTKQEREEQQRGTTTWSVIVYGFVFMAFIILLSAGIVWIRFKCCGRHNPDHYCQPSQDDCYTLRQAVNEMTDTPNQRLIKKLVSKLTSGKLKRQQCRDIICDLLSCNELPEKVKNLIARHLQEAHAKCVPQPSIAVAADDAQGPNDGFYASAPTDHIYSVPLLPSQYARPSDTQDPSAMPVYSEPINSANADDMPPAYEYMPQYATPLRHPPPPSTQQQLPSTRVAAGRDCQEQQEQQQQPQRGSNVSYATPVWRQTPNATPISKATTMAPDLPQRHVRDLRQDLEAMPQIHPNQLNSLRNQNQLHSPFPSNLRGPPPPSKTNMNHSKRSFEYLDGVDTMSAMELMDMRGAAALPPDSGSDHSGGSDETVKIEDIEYADGDA</sequence>
<evidence type="ECO:0000313" key="3">
    <source>
        <dbReference type="EMBL" id="EDW00261.1"/>
    </source>
</evidence>
<feature type="region of interest" description="Disordered" evidence="1">
    <location>
        <begin position="770"/>
        <end position="802"/>
    </location>
</feature>
<feature type="compositionally biased region" description="Polar residues" evidence="1">
    <location>
        <begin position="663"/>
        <end position="687"/>
    </location>
</feature>
<gene>
    <name evidence="3" type="primary">Dgri\GH12762</name>
    <name evidence="3" type="ORF">Dgri_GH12762</name>
</gene>
<dbReference type="PhylomeDB" id="B4JL08"/>
<evidence type="ECO:0000313" key="4">
    <source>
        <dbReference type="Proteomes" id="UP000001070"/>
    </source>
</evidence>
<keyword evidence="2" id="KW-0812">Transmembrane</keyword>
<proteinExistence type="predicted"/>